<dbReference type="EMBL" id="JBHUMF010000031">
    <property type="protein sequence ID" value="MFD2682137.1"/>
    <property type="molecule type" value="Genomic_DNA"/>
</dbReference>
<accession>A0ABW5RTV7</accession>
<comment type="caution">
    <text evidence="2">The sequence shown here is derived from an EMBL/GenBank/DDBJ whole genome shotgun (WGS) entry which is preliminary data.</text>
</comment>
<protein>
    <submittedName>
        <fullName evidence="2">ECF transporter S component</fullName>
    </submittedName>
</protein>
<keyword evidence="1" id="KW-0812">Transmembrane</keyword>
<sequence>MTNKYYKLTFLSLFIALSAAFGAIKIPAVIGTVALDALPALLAASLFTGGMGAIIAFFGHILSSLYAGFPLGPLHLVIALEMALFVWLFGTVFHKGKKVIAAGIFFIGNSIIAAIPFIFIIGGSFYISILPSLLIGSFLNLTIAHFAYPPLRNWLGARVHE</sequence>
<gene>
    <name evidence="2" type="ORF">ACFSUL_15465</name>
</gene>
<proteinExistence type="predicted"/>
<evidence type="ECO:0000313" key="2">
    <source>
        <dbReference type="EMBL" id="MFD2682137.1"/>
    </source>
</evidence>
<reference evidence="3" key="1">
    <citation type="journal article" date="2019" name="Int. J. Syst. Evol. Microbiol.">
        <title>The Global Catalogue of Microorganisms (GCM) 10K type strain sequencing project: providing services to taxonomists for standard genome sequencing and annotation.</title>
        <authorList>
            <consortium name="The Broad Institute Genomics Platform"/>
            <consortium name="The Broad Institute Genome Sequencing Center for Infectious Disease"/>
            <person name="Wu L."/>
            <person name="Ma J."/>
        </authorList>
    </citation>
    <scope>NUCLEOTIDE SEQUENCE [LARGE SCALE GENOMIC DNA]</scope>
    <source>
        <strain evidence="3">KCTC 3913</strain>
    </source>
</reference>
<organism evidence="2 3">
    <name type="scientific">Bacillus seohaeanensis</name>
    <dbReference type="NCBI Taxonomy" id="284580"/>
    <lineage>
        <taxon>Bacteria</taxon>
        <taxon>Bacillati</taxon>
        <taxon>Bacillota</taxon>
        <taxon>Bacilli</taxon>
        <taxon>Bacillales</taxon>
        <taxon>Bacillaceae</taxon>
        <taxon>Bacillus</taxon>
    </lineage>
</organism>
<feature type="transmembrane region" description="Helical" evidence="1">
    <location>
        <begin position="38"/>
        <end position="62"/>
    </location>
</feature>
<dbReference type="Proteomes" id="UP001597506">
    <property type="component" value="Unassembled WGS sequence"/>
</dbReference>
<evidence type="ECO:0000313" key="3">
    <source>
        <dbReference type="Proteomes" id="UP001597506"/>
    </source>
</evidence>
<evidence type="ECO:0000256" key="1">
    <source>
        <dbReference type="SAM" id="Phobius"/>
    </source>
</evidence>
<dbReference type="Gene3D" id="1.10.1760.20">
    <property type="match status" value="1"/>
</dbReference>
<keyword evidence="1" id="KW-0472">Membrane</keyword>
<feature type="transmembrane region" description="Helical" evidence="1">
    <location>
        <begin position="74"/>
        <end position="93"/>
    </location>
</feature>
<name>A0ABW5RTV7_9BACI</name>
<keyword evidence="3" id="KW-1185">Reference proteome</keyword>
<feature type="transmembrane region" description="Helical" evidence="1">
    <location>
        <begin position="129"/>
        <end position="148"/>
    </location>
</feature>
<dbReference type="RefSeq" id="WP_071412241.1">
    <property type="nucleotide sequence ID" value="NZ_JBHUMF010000031.1"/>
</dbReference>
<feature type="transmembrane region" description="Helical" evidence="1">
    <location>
        <begin position="99"/>
        <end position="122"/>
    </location>
</feature>
<keyword evidence="1" id="KW-1133">Transmembrane helix</keyword>